<dbReference type="Gene3D" id="3.30.870.10">
    <property type="entry name" value="Endonuclease Chain A"/>
    <property type="match status" value="1"/>
</dbReference>
<evidence type="ECO:0000259" key="1">
    <source>
        <dbReference type="Pfam" id="PF13091"/>
    </source>
</evidence>
<dbReference type="EMBL" id="FODN01000003">
    <property type="protein sequence ID" value="SEO09659.1"/>
    <property type="molecule type" value="Genomic_DNA"/>
</dbReference>
<dbReference type="Pfam" id="PF13091">
    <property type="entry name" value="PLDc_2"/>
    <property type="match status" value="1"/>
</dbReference>
<evidence type="ECO:0000313" key="3">
    <source>
        <dbReference type="Proteomes" id="UP000198657"/>
    </source>
</evidence>
<reference evidence="3" key="1">
    <citation type="submission" date="2016-10" db="EMBL/GenBank/DDBJ databases">
        <authorList>
            <person name="Varghese N."/>
            <person name="Submissions S."/>
        </authorList>
    </citation>
    <scope>NUCLEOTIDE SEQUENCE [LARGE SCALE GENOMIC DNA]</scope>
    <source>
        <strain evidence="3">CGMCC 1.8704</strain>
    </source>
</reference>
<feature type="domain" description="Phospholipase D-like" evidence="1">
    <location>
        <begin position="17"/>
        <end position="127"/>
    </location>
</feature>
<dbReference type="AlphaFoldDB" id="A0A1H8LX45"/>
<protein>
    <submittedName>
        <fullName evidence="2">PLD-like domain-containing protein</fullName>
    </submittedName>
</protein>
<organism evidence="2 3">
    <name type="scientific">Flavobacterium sinopsychrotolerans</name>
    <dbReference type="NCBI Taxonomy" id="604089"/>
    <lineage>
        <taxon>Bacteria</taxon>
        <taxon>Pseudomonadati</taxon>
        <taxon>Bacteroidota</taxon>
        <taxon>Flavobacteriia</taxon>
        <taxon>Flavobacteriales</taxon>
        <taxon>Flavobacteriaceae</taxon>
        <taxon>Flavobacterium</taxon>
    </lineage>
</organism>
<gene>
    <name evidence="2" type="ORF">SAMN04487942_1719</name>
</gene>
<dbReference type="InterPro" id="IPR025202">
    <property type="entry name" value="PLD-like_dom"/>
</dbReference>
<dbReference type="RefSeq" id="WP_091169286.1">
    <property type="nucleotide sequence ID" value="NZ_CBCSFM010000012.1"/>
</dbReference>
<dbReference type="PANTHER" id="PTHR21248">
    <property type="entry name" value="CARDIOLIPIN SYNTHASE"/>
    <property type="match status" value="1"/>
</dbReference>
<dbReference type="Proteomes" id="UP000198657">
    <property type="component" value="Unassembled WGS sequence"/>
</dbReference>
<sequence>MAKFLTTKGTSHHLEDIIIGATKELFLVSPYLQISKTFLERLKDASQRGVNIKIVYGKNNLKEDQLNNLQTLKNMQLYFFENLHAKCYFNESEMVITSMNMYEFSEQNNREMGIFIERRNDKELYESAVKETMSIIGSADEIKAKKTYVKEVNNYSKPKSKEQNKHKGYCIRCEDEIKCNPEKPYCTDCFSNWNFWENYDYIENVCHKCGKEENTTMSKPECYNCYRYN</sequence>
<keyword evidence="3" id="KW-1185">Reference proteome</keyword>
<name>A0A1H8LX45_9FLAO</name>
<dbReference type="PANTHER" id="PTHR21248:SF22">
    <property type="entry name" value="PHOSPHOLIPASE D"/>
    <property type="match status" value="1"/>
</dbReference>
<dbReference type="OrthoDB" id="5500241at2"/>
<dbReference type="GO" id="GO:0006793">
    <property type="term" value="P:phosphorus metabolic process"/>
    <property type="evidence" value="ECO:0007669"/>
    <property type="project" value="UniProtKB-ARBA"/>
</dbReference>
<proteinExistence type="predicted"/>
<accession>A0A1H8LX45</accession>
<dbReference type="SUPFAM" id="SSF56024">
    <property type="entry name" value="Phospholipase D/nuclease"/>
    <property type="match status" value="1"/>
</dbReference>
<dbReference type="STRING" id="604089.SAMN04487942_1719"/>
<evidence type="ECO:0000313" key="2">
    <source>
        <dbReference type="EMBL" id="SEO09659.1"/>
    </source>
</evidence>